<protein>
    <submittedName>
        <fullName evidence="4">4-hydroxybenzoate 3-monooxygenase</fullName>
        <ecNumber evidence="4">1.14.13.2</ecNumber>
    </submittedName>
</protein>
<dbReference type="GO" id="GO:0018659">
    <property type="term" value="F:4-hydroxybenzoate 3-monooxygenase activity"/>
    <property type="evidence" value="ECO:0007669"/>
    <property type="project" value="UniProtKB-EC"/>
</dbReference>
<dbReference type="PANTHER" id="PTHR43004">
    <property type="entry name" value="TRK SYSTEM POTASSIUM UPTAKE PROTEIN"/>
    <property type="match status" value="1"/>
</dbReference>
<dbReference type="SUPFAM" id="SSF54373">
    <property type="entry name" value="FAD-linked reductases, C-terminal domain"/>
    <property type="match status" value="1"/>
</dbReference>
<evidence type="ECO:0000313" key="5">
    <source>
        <dbReference type="Proteomes" id="UP000598467"/>
    </source>
</evidence>
<dbReference type="SUPFAM" id="SSF51905">
    <property type="entry name" value="FAD/NAD(P)-binding domain"/>
    <property type="match status" value="1"/>
</dbReference>
<accession>A0A926P4L7</accession>
<keyword evidence="2" id="KW-0274">FAD</keyword>
<gene>
    <name evidence="4" type="primary">pobA</name>
    <name evidence="4" type="ORF">HK439_24200</name>
</gene>
<evidence type="ECO:0000259" key="3">
    <source>
        <dbReference type="Pfam" id="PF01494"/>
    </source>
</evidence>
<dbReference type="Pfam" id="PF01494">
    <property type="entry name" value="FAD_binding_3"/>
    <property type="match status" value="1"/>
</dbReference>
<dbReference type="PANTHER" id="PTHR43004:SF3">
    <property type="entry name" value="P-HYDROXYBENZOATE HYDROXYLASE"/>
    <property type="match status" value="1"/>
</dbReference>
<dbReference type="InterPro" id="IPR050641">
    <property type="entry name" value="RIFMO-like"/>
</dbReference>
<evidence type="ECO:0000256" key="1">
    <source>
        <dbReference type="ARBA" id="ARBA00022630"/>
    </source>
</evidence>
<dbReference type="NCBIfam" id="NF006091">
    <property type="entry name" value="PRK08243.1"/>
    <property type="match status" value="1"/>
</dbReference>
<evidence type="ECO:0000313" key="4">
    <source>
        <dbReference type="EMBL" id="MBD1549373.1"/>
    </source>
</evidence>
<dbReference type="Gene3D" id="3.30.9.10">
    <property type="entry name" value="D-Amino Acid Oxidase, subunit A, domain 2"/>
    <property type="match status" value="1"/>
</dbReference>
<dbReference type="Gene3D" id="3.50.50.60">
    <property type="entry name" value="FAD/NAD(P)-binding domain"/>
    <property type="match status" value="1"/>
</dbReference>
<comment type="caution">
    <text evidence="4">The sequence shown here is derived from an EMBL/GenBank/DDBJ whole genome shotgun (WGS) entry which is preliminary data.</text>
</comment>
<dbReference type="GO" id="GO:0071949">
    <property type="term" value="F:FAD binding"/>
    <property type="evidence" value="ECO:0007669"/>
    <property type="project" value="InterPro"/>
</dbReference>
<dbReference type="InterPro" id="IPR036188">
    <property type="entry name" value="FAD/NAD-bd_sf"/>
</dbReference>
<dbReference type="GO" id="GO:0043639">
    <property type="term" value="P:benzoate catabolic process"/>
    <property type="evidence" value="ECO:0007669"/>
    <property type="project" value="InterPro"/>
</dbReference>
<name>A0A926P4L7_9HYPH</name>
<reference evidence="4" key="1">
    <citation type="submission" date="2020-05" db="EMBL/GenBank/DDBJ databases">
        <title>Identification of trans-AT polyketide cluster in two marine bacteria, producers of a novel glutaramide-containing polyketide sesbanimide D and analogs.</title>
        <authorList>
            <person name="Kacar D."/>
            <person name="Rodriguez P."/>
            <person name="Canedo L."/>
            <person name="Gonzalez E."/>
            <person name="Galan B."/>
            <person name="De La Calle F."/>
            <person name="Garcia J.L."/>
        </authorList>
    </citation>
    <scope>NUCLEOTIDE SEQUENCE</scope>
    <source>
        <strain evidence="4">PHM038</strain>
    </source>
</reference>
<dbReference type="PRINTS" id="PR00420">
    <property type="entry name" value="RNGMNOXGNASE"/>
</dbReference>
<organism evidence="4 5">
    <name type="scientific">Roseibium aggregatum</name>
    <dbReference type="NCBI Taxonomy" id="187304"/>
    <lineage>
        <taxon>Bacteria</taxon>
        <taxon>Pseudomonadati</taxon>
        <taxon>Pseudomonadota</taxon>
        <taxon>Alphaproteobacteria</taxon>
        <taxon>Hyphomicrobiales</taxon>
        <taxon>Stappiaceae</taxon>
        <taxon>Roseibium</taxon>
    </lineage>
</organism>
<proteinExistence type="predicted"/>
<dbReference type="EMBL" id="JABFCZ010000036">
    <property type="protein sequence ID" value="MBD1549373.1"/>
    <property type="molecule type" value="Genomic_DNA"/>
</dbReference>
<dbReference type="InterPro" id="IPR012733">
    <property type="entry name" value="HB_mOase"/>
</dbReference>
<dbReference type="Proteomes" id="UP000598467">
    <property type="component" value="Unassembled WGS sequence"/>
</dbReference>
<dbReference type="EC" id="1.14.13.2" evidence="4"/>
<dbReference type="RefSeq" id="WP_190294062.1">
    <property type="nucleotide sequence ID" value="NZ_JABFCZ010000036.1"/>
</dbReference>
<feature type="domain" description="FAD-binding" evidence="3">
    <location>
        <begin position="2"/>
        <end position="343"/>
    </location>
</feature>
<dbReference type="AlphaFoldDB" id="A0A926P4L7"/>
<dbReference type="NCBIfam" id="TIGR02360">
    <property type="entry name" value="pbenz_hydroxyl"/>
    <property type="match status" value="1"/>
</dbReference>
<keyword evidence="1" id="KW-0285">Flavoprotein</keyword>
<evidence type="ECO:0000256" key="2">
    <source>
        <dbReference type="ARBA" id="ARBA00022827"/>
    </source>
</evidence>
<sequence length="390" mass="42960">MRTQVAIIGAGPSGLLLSQLLHLAGIDCVVLERRSADYVLSRIRAGVLEQGMVDMLDKAGVSERMFKEGLPHDGVNMSVGDTRLRIDLKGLTGGKTVMVYGQTEVTKDLMDAHTARDAKVVYEAEDVTPIDFDTDTPRVTYKKDGVTHEIACDFICGCDGYHGVSRASVPQDAITEFEKVYPIGWLGILSYVKPVNHELIYANHDNGFALASMRSHTLSRYYIQVPVDTDINAWPDDAIWDELKIRLGEEAAANMETGPSIEKSIAPLRSFVAEPLRFGRLMLAGDAGHIVPPTGAKGLNLAASDIYYLSNALIEFYGEKSMAGVDAYSQKALARIWKAERFSWWMTMLLHKFPDLGAFNAKMQQTDMDYLASSHAAQVSLAENYVGLPF</sequence>
<keyword evidence="4" id="KW-0560">Oxidoreductase</keyword>
<dbReference type="InterPro" id="IPR002938">
    <property type="entry name" value="FAD-bd"/>
</dbReference>